<proteinExistence type="predicted"/>
<organism evidence="2 3">
    <name type="scientific">Rozella allomycis (strain CSF55)</name>
    <dbReference type="NCBI Taxonomy" id="988480"/>
    <lineage>
        <taxon>Eukaryota</taxon>
        <taxon>Fungi</taxon>
        <taxon>Fungi incertae sedis</taxon>
        <taxon>Cryptomycota</taxon>
        <taxon>Cryptomycota incertae sedis</taxon>
        <taxon>Rozella</taxon>
    </lineage>
</organism>
<reference evidence="2 3" key="1">
    <citation type="journal article" date="2013" name="Curr. Biol.">
        <title>Shared signatures of parasitism and phylogenomics unite Cryptomycota and microsporidia.</title>
        <authorList>
            <person name="James T.Y."/>
            <person name="Pelin A."/>
            <person name="Bonen L."/>
            <person name="Ahrendt S."/>
            <person name="Sain D."/>
            <person name="Corradi N."/>
            <person name="Stajich J.E."/>
        </authorList>
    </citation>
    <scope>NUCLEOTIDE SEQUENCE [LARGE SCALE GENOMIC DNA]</scope>
    <source>
        <strain evidence="2 3">CSF55</strain>
    </source>
</reference>
<gene>
    <name evidence="2" type="ORF">O9G_002857</name>
</gene>
<evidence type="ECO:0000313" key="2">
    <source>
        <dbReference type="EMBL" id="EPZ33056.1"/>
    </source>
</evidence>
<feature type="compositionally biased region" description="Basic and acidic residues" evidence="1">
    <location>
        <begin position="178"/>
        <end position="188"/>
    </location>
</feature>
<dbReference type="AlphaFoldDB" id="A0A075AS13"/>
<keyword evidence="3" id="KW-1185">Reference proteome</keyword>
<feature type="compositionally biased region" description="Basic residues" evidence="1">
    <location>
        <begin position="189"/>
        <end position="198"/>
    </location>
</feature>
<evidence type="ECO:0000256" key="1">
    <source>
        <dbReference type="SAM" id="MobiDB-lite"/>
    </source>
</evidence>
<feature type="region of interest" description="Disordered" evidence="1">
    <location>
        <begin position="178"/>
        <end position="198"/>
    </location>
</feature>
<evidence type="ECO:0000313" key="3">
    <source>
        <dbReference type="Proteomes" id="UP000030755"/>
    </source>
</evidence>
<dbReference type="EMBL" id="KE561079">
    <property type="protein sequence ID" value="EPZ33056.1"/>
    <property type="molecule type" value="Genomic_DNA"/>
</dbReference>
<protein>
    <submittedName>
        <fullName evidence="2">Uncharacterized protein</fullName>
    </submittedName>
</protein>
<accession>A0A075AS13</accession>
<dbReference type="Proteomes" id="UP000030755">
    <property type="component" value="Unassembled WGS sequence"/>
</dbReference>
<sequence length="198" mass="23225">MKSAYTIHLTNFVEELMPYMKATVESFLRLLGDAIKKKELCIEADEKSHDDDLVMFIREEMEFFQLLWQFNFKKIQSAEGARWIRDKIIWPAISVCWHLDNHSSGDKSRDTSSKIPVSKHHDLCILNSFETDNTTSSLSDEKPEKVIVQIERNNQSPPEEEKNDELCKLKSEAVKRKQIEEMEKSEKPKKPKKLKRLI</sequence>
<name>A0A075AS13_ROZAC</name>
<dbReference type="HOGENOM" id="CLU_1378834_0_0_1"/>